<protein>
    <submittedName>
        <fullName evidence="1">Uncharacterized protein</fullName>
    </submittedName>
</protein>
<name>A0A1R4GA86_BREDI</name>
<dbReference type="Proteomes" id="UP000195766">
    <property type="component" value="Unassembled WGS sequence"/>
</dbReference>
<organism evidence="1 2">
    <name type="scientific">Brevundimonas diminuta 3F5N</name>
    <dbReference type="NCBI Taxonomy" id="1255603"/>
    <lineage>
        <taxon>Bacteria</taxon>
        <taxon>Pseudomonadati</taxon>
        <taxon>Pseudomonadota</taxon>
        <taxon>Alphaproteobacteria</taxon>
        <taxon>Caulobacterales</taxon>
        <taxon>Caulobacteraceae</taxon>
        <taxon>Brevundimonas</taxon>
    </lineage>
</organism>
<sequence>MADLSVAQRAALAQLIERCPDRVLSQLSGLAGSMAGDRAAALRDMIEVEALDRRRRNIAFAPLLPLFQPRADGLPGLCFPAAVLGRMWRSATRNEPELLPQLDRDDDLSRMIADRLCLSAAFALRDRAGEIWPDAASETAQAHELAACLDLAATARRALPHLPNWIGRSGPEAAAELKLALRQAAGIAPDGASRLLEMIFAHLEDARLILRVAALAAPGGRELSAETALGESELGLFVDRILLALARRAADAAAFDPAGGGAELDVFKADLDWCAETLAEIDMALPLKADSAWGKAVRQARLKVALSLSERFSAAERAVDAVLPVERTALVGRMTRPAPRLDGAVEAAAADRARALSALVGLVRGPAAVFGCEAERRQMAEALTGRLAAWADEAMERLNDGQAADEATARKRIILTAELLGLIGAREAARTVRRRLMASGAASRASPPAA</sequence>
<proteinExistence type="predicted"/>
<dbReference type="EMBL" id="FUIE01000057">
    <property type="protein sequence ID" value="SJM65076.1"/>
    <property type="molecule type" value="Genomic_DNA"/>
</dbReference>
<dbReference type="RefSeq" id="WP_087140998.1">
    <property type="nucleotide sequence ID" value="NZ_FUIE01000057.1"/>
</dbReference>
<gene>
    <name evidence="1" type="ORF">FM111_10985</name>
</gene>
<evidence type="ECO:0000313" key="2">
    <source>
        <dbReference type="Proteomes" id="UP000195766"/>
    </source>
</evidence>
<dbReference type="AlphaFoldDB" id="A0A1R4GA86"/>
<accession>A0A1R4GA86</accession>
<reference evidence="1 2" key="1">
    <citation type="submission" date="2017-02" db="EMBL/GenBank/DDBJ databases">
        <authorList>
            <person name="Peterson S.W."/>
        </authorList>
    </citation>
    <scope>NUCLEOTIDE SEQUENCE [LARGE SCALE GENOMIC DNA]</scope>
    <source>
        <strain evidence="1 2">3F5N</strain>
    </source>
</reference>
<dbReference type="OrthoDB" id="7168878at2"/>
<evidence type="ECO:0000313" key="1">
    <source>
        <dbReference type="EMBL" id="SJM65076.1"/>
    </source>
</evidence>